<name>A0A1Y2D599_9FUNG</name>
<comment type="caution">
    <text evidence="2">The sequence shown here is derived from an EMBL/GenBank/DDBJ whole genome shotgun (WGS) entry which is preliminary data.</text>
</comment>
<feature type="compositionally biased region" description="Low complexity" evidence="1">
    <location>
        <begin position="91"/>
        <end position="128"/>
    </location>
</feature>
<protein>
    <recommendedName>
        <fullName evidence="4">Apple domain-containing protein</fullName>
    </recommendedName>
</protein>
<sequence length="169" mass="17623">MNIGNLDSRCTLYLPGGSGWEKGVWLQGTPMRSIADSDTTGTTCRNSCANDDQCIVGVLKLGICYLQNSIGAPLADPDSMVVVPQPLGKRTTSTSTTTTTLTTTTGTTSTSSSTTTSSASTTTTTTTTKSLAAAPKNVSISNKSNKKSCAKLTLLFVNFGIASFFRDVQ</sequence>
<evidence type="ECO:0000313" key="3">
    <source>
        <dbReference type="Proteomes" id="UP000193642"/>
    </source>
</evidence>
<organism evidence="2 3">
    <name type="scientific">Rhizoclosmatium globosum</name>
    <dbReference type="NCBI Taxonomy" id="329046"/>
    <lineage>
        <taxon>Eukaryota</taxon>
        <taxon>Fungi</taxon>
        <taxon>Fungi incertae sedis</taxon>
        <taxon>Chytridiomycota</taxon>
        <taxon>Chytridiomycota incertae sedis</taxon>
        <taxon>Chytridiomycetes</taxon>
        <taxon>Chytridiales</taxon>
        <taxon>Chytriomycetaceae</taxon>
        <taxon>Rhizoclosmatium</taxon>
    </lineage>
</organism>
<dbReference type="AlphaFoldDB" id="A0A1Y2D599"/>
<reference evidence="2 3" key="1">
    <citation type="submission" date="2016-07" db="EMBL/GenBank/DDBJ databases">
        <title>Pervasive Adenine N6-methylation of Active Genes in Fungi.</title>
        <authorList>
            <consortium name="DOE Joint Genome Institute"/>
            <person name="Mondo S.J."/>
            <person name="Dannebaum R.O."/>
            <person name="Kuo R.C."/>
            <person name="Labutti K."/>
            <person name="Haridas S."/>
            <person name="Kuo A."/>
            <person name="Salamov A."/>
            <person name="Ahrendt S.R."/>
            <person name="Lipzen A."/>
            <person name="Sullivan W."/>
            <person name="Andreopoulos W.B."/>
            <person name="Clum A."/>
            <person name="Lindquist E."/>
            <person name="Daum C."/>
            <person name="Ramamoorthy G.K."/>
            <person name="Gryganskyi A."/>
            <person name="Culley D."/>
            <person name="Magnuson J.K."/>
            <person name="James T.Y."/>
            <person name="O'Malley M.A."/>
            <person name="Stajich J.E."/>
            <person name="Spatafora J.W."/>
            <person name="Visel A."/>
            <person name="Grigoriev I.V."/>
        </authorList>
    </citation>
    <scope>NUCLEOTIDE SEQUENCE [LARGE SCALE GENOMIC DNA]</scope>
    <source>
        <strain evidence="2 3">JEL800</strain>
    </source>
</reference>
<evidence type="ECO:0000313" key="2">
    <source>
        <dbReference type="EMBL" id="ORY53755.1"/>
    </source>
</evidence>
<dbReference type="EMBL" id="MCGO01000001">
    <property type="protein sequence ID" value="ORY53755.1"/>
    <property type="molecule type" value="Genomic_DNA"/>
</dbReference>
<gene>
    <name evidence="2" type="ORF">BCR33DRAFT_7555</name>
</gene>
<dbReference type="Proteomes" id="UP000193642">
    <property type="component" value="Unassembled WGS sequence"/>
</dbReference>
<accession>A0A1Y2D599</accession>
<feature type="region of interest" description="Disordered" evidence="1">
    <location>
        <begin position="85"/>
        <end position="128"/>
    </location>
</feature>
<proteinExistence type="predicted"/>
<dbReference type="OrthoDB" id="10672886at2759"/>
<evidence type="ECO:0008006" key="4">
    <source>
        <dbReference type="Google" id="ProtNLM"/>
    </source>
</evidence>
<evidence type="ECO:0000256" key="1">
    <source>
        <dbReference type="SAM" id="MobiDB-lite"/>
    </source>
</evidence>
<keyword evidence="3" id="KW-1185">Reference proteome</keyword>